<dbReference type="PROSITE" id="PS51293">
    <property type="entry name" value="SANT"/>
    <property type="match status" value="1"/>
</dbReference>
<evidence type="ECO:0000259" key="12">
    <source>
        <dbReference type="PROSITE" id="PS51294"/>
    </source>
</evidence>
<dbReference type="PANTHER" id="PTHR12802">
    <property type="entry name" value="SWI/SNF COMPLEX-RELATED"/>
    <property type="match status" value="1"/>
</dbReference>
<dbReference type="InterPro" id="IPR006447">
    <property type="entry name" value="Myb_dom_plants"/>
</dbReference>
<evidence type="ECO:0000256" key="1">
    <source>
        <dbReference type="ARBA" id="ARBA00022670"/>
    </source>
</evidence>
<evidence type="ECO:0000259" key="10">
    <source>
        <dbReference type="PROSITE" id="PS50090"/>
    </source>
</evidence>
<name>W7TGG4_9STRA</name>
<keyword evidence="8" id="KW-0804">Transcription</keyword>
<feature type="domain" description="Myb-like" evidence="10">
    <location>
        <begin position="6"/>
        <end position="51"/>
    </location>
</feature>
<evidence type="ECO:0000256" key="2">
    <source>
        <dbReference type="ARBA" id="ARBA00022723"/>
    </source>
</evidence>
<dbReference type="SUPFAM" id="SSF46689">
    <property type="entry name" value="Homeodomain-like"/>
    <property type="match status" value="1"/>
</dbReference>
<dbReference type="PROSITE" id="PS50090">
    <property type="entry name" value="MYB_LIKE"/>
    <property type="match status" value="1"/>
</dbReference>
<evidence type="ECO:0000256" key="9">
    <source>
        <dbReference type="ARBA" id="ARBA00023242"/>
    </source>
</evidence>
<dbReference type="GO" id="GO:0006508">
    <property type="term" value="P:proteolysis"/>
    <property type="evidence" value="ECO:0007669"/>
    <property type="project" value="UniProtKB-KW"/>
</dbReference>
<evidence type="ECO:0000313" key="14">
    <source>
        <dbReference type="Proteomes" id="UP000019335"/>
    </source>
</evidence>
<dbReference type="NCBIfam" id="TIGR01557">
    <property type="entry name" value="myb_SHAQKYF"/>
    <property type="match status" value="1"/>
</dbReference>
<dbReference type="PROSITE" id="PS51294">
    <property type="entry name" value="HTH_MYB"/>
    <property type="match status" value="1"/>
</dbReference>
<protein>
    <submittedName>
        <fullName evidence="13">Myb-like dna-binding shaqkyf class family protein</fullName>
    </submittedName>
</protein>
<dbReference type="Proteomes" id="UP000019335">
    <property type="component" value="Unassembled WGS sequence"/>
</dbReference>
<dbReference type="InterPro" id="IPR017884">
    <property type="entry name" value="SANT_dom"/>
</dbReference>
<dbReference type="EMBL" id="AZIL01002134">
    <property type="protein sequence ID" value="EWM22603.1"/>
    <property type="molecule type" value="Genomic_DNA"/>
</dbReference>
<dbReference type="SMART" id="SM00717">
    <property type="entry name" value="SANT"/>
    <property type="match status" value="1"/>
</dbReference>
<dbReference type="OrthoDB" id="118550at2759"/>
<keyword evidence="1" id="KW-0645">Protease</keyword>
<dbReference type="CDD" id="cd00167">
    <property type="entry name" value="SANT"/>
    <property type="match status" value="1"/>
</dbReference>
<dbReference type="InterPro" id="IPR001005">
    <property type="entry name" value="SANT/Myb"/>
</dbReference>
<gene>
    <name evidence="13" type="ORF">Naga_100126g11</name>
</gene>
<dbReference type="Pfam" id="PF00249">
    <property type="entry name" value="Myb_DNA-binding"/>
    <property type="match status" value="1"/>
</dbReference>
<accession>W7TGG4</accession>
<dbReference type="InterPro" id="IPR009057">
    <property type="entry name" value="Homeodomain-like_sf"/>
</dbReference>
<feature type="domain" description="SANT" evidence="11">
    <location>
        <begin position="8"/>
        <end position="55"/>
    </location>
</feature>
<keyword evidence="6" id="KW-0482">Metalloprotease</keyword>
<evidence type="ECO:0000259" key="11">
    <source>
        <dbReference type="PROSITE" id="PS51293"/>
    </source>
</evidence>
<evidence type="ECO:0000256" key="4">
    <source>
        <dbReference type="ARBA" id="ARBA00022833"/>
    </source>
</evidence>
<dbReference type="InterPro" id="IPR017930">
    <property type="entry name" value="Myb_dom"/>
</dbReference>
<dbReference type="Gene3D" id="1.10.10.60">
    <property type="entry name" value="Homeodomain-like"/>
    <property type="match status" value="1"/>
</dbReference>
<evidence type="ECO:0000256" key="6">
    <source>
        <dbReference type="ARBA" id="ARBA00023049"/>
    </source>
</evidence>
<evidence type="ECO:0000313" key="13">
    <source>
        <dbReference type="EMBL" id="EWM22603.1"/>
    </source>
</evidence>
<reference evidence="13 14" key="1">
    <citation type="journal article" date="2014" name="Mol. Plant">
        <title>Chromosome Scale Genome Assembly and Transcriptome Profiling of Nannochloropsis gaditana in Nitrogen Depletion.</title>
        <authorList>
            <person name="Corteggiani Carpinelli E."/>
            <person name="Telatin A."/>
            <person name="Vitulo N."/>
            <person name="Forcato C."/>
            <person name="D'Angelo M."/>
            <person name="Schiavon R."/>
            <person name="Vezzi A."/>
            <person name="Giacometti G.M."/>
            <person name="Morosinotto T."/>
            <person name="Valle G."/>
        </authorList>
    </citation>
    <scope>NUCLEOTIDE SEQUENCE [LARGE SCALE GENOMIC DNA]</scope>
    <source>
        <strain evidence="13 14">B-31</strain>
    </source>
</reference>
<sequence length="71" mass="8444">MTCRCQGRWTKQEHLAFLRGLRVYGRDWNKIQRLVGTRSQPQVRSHAQKYFQRIAQAKESRRIGETPTTAR</sequence>
<evidence type="ECO:0000256" key="7">
    <source>
        <dbReference type="ARBA" id="ARBA00023125"/>
    </source>
</evidence>
<keyword evidence="5" id="KW-0805">Transcription regulation</keyword>
<dbReference type="AlphaFoldDB" id="W7TGG4"/>
<comment type="caution">
    <text evidence="13">The sequence shown here is derived from an EMBL/GenBank/DDBJ whole genome shotgun (WGS) entry which is preliminary data.</text>
</comment>
<keyword evidence="2" id="KW-0479">Metal-binding</keyword>
<evidence type="ECO:0000256" key="5">
    <source>
        <dbReference type="ARBA" id="ARBA00023015"/>
    </source>
</evidence>
<keyword evidence="3" id="KW-0378">Hydrolase</keyword>
<organism evidence="13 14">
    <name type="scientific">Nannochloropsis gaditana</name>
    <dbReference type="NCBI Taxonomy" id="72520"/>
    <lineage>
        <taxon>Eukaryota</taxon>
        <taxon>Sar</taxon>
        <taxon>Stramenopiles</taxon>
        <taxon>Ochrophyta</taxon>
        <taxon>Eustigmatophyceae</taxon>
        <taxon>Eustigmatales</taxon>
        <taxon>Monodopsidaceae</taxon>
        <taxon>Nannochloropsis</taxon>
    </lineage>
</organism>
<dbReference type="GO" id="GO:0008237">
    <property type="term" value="F:metallopeptidase activity"/>
    <property type="evidence" value="ECO:0007669"/>
    <property type="project" value="UniProtKB-KW"/>
</dbReference>
<dbReference type="FunFam" id="1.10.10.60:FF:000151">
    <property type="entry name" value="histone H2A deubiquitinase MYSM1 isoform X2"/>
    <property type="match status" value="1"/>
</dbReference>
<evidence type="ECO:0000256" key="3">
    <source>
        <dbReference type="ARBA" id="ARBA00022801"/>
    </source>
</evidence>
<keyword evidence="7 13" id="KW-0238">DNA-binding</keyword>
<evidence type="ECO:0000256" key="8">
    <source>
        <dbReference type="ARBA" id="ARBA00023163"/>
    </source>
</evidence>
<dbReference type="GO" id="GO:0003677">
    <property type="term" value="F:DNA binding"/>
    <property type="evidence" value="ECO:0007669"/>
    <property type="project" value="UniProtKB-KW"/>
</dbReference>
<feature type="domain" description="HTH myb-type" evidence="12">
    <location>
        <begin position="1"/>
        <end position="55"/>
    </location>
</feature>
<dbReference type="GO" id="GO:0046872">
    <property type="term" value="F:metal ion binding"/>
    <property type="evidence" value="ECO:0007669"/>
    <property type="project" value="UniProtKB-KW"/>
</dbReference>
<keyword evidence="14" id="KW-1185">Reference proteome</keyword>
<keyword evidence="9" id="KW-0539">Nucleus</keyword>
<proteinExistence type="predicted"/>
<keyword evidence="4" id="KW-0862">Zinc</keyword>